<dbReference type="OrthoDB" id="2121711at2759"/>
<feature type="region of interest" description="Disordered" evidence="15">
    <location>
        <begin position="324"/>
        <end position="398"/>
    </location>
</feature>
<evidence type="ECO:0000313" key="17">
    <source>
        <dbReference type="EMBL" id="NWQ83899.1"/>
    </source>
</evidence>
<feature type="non-terminal residue" evidence="17">
    <location>
        <position position="1"/>
    </location>
</feature>
<evidence type="ECO:0000256" key="11">
    <source>
        <dbReference type="ARBA" id="ARBA00039848"/>
    </source>
</evidence>
<evidence type="ECO:0000256" key="8">
    <source>
        <dbReference type="ARBA" id="ARBA00023159"/>
    </source>
</evidence>
<evidence type="ECO:0000256" key="9">
    <source>
        <dbReference type="ARBA" id="ARBA00023163"/>
    </source>
</evidence>
<evidence type="ECO:0000259" key="16">
    <source>
        <dbReference type="PROSITE" id="PS51134"/>
    </source>
</evidence>
<dbReference type="PANTHER" id="PTHR11618">
    <property type="entry name" value="TRANSCRIPTION INITIATION FACTOR IIB-RELATED"/>
    <property type="match status" value="1"/>
</dbReference>
<evidence type="ECO:0000313" key="18">
    <source>
        <dbReference type="Proteomes" id="UP000530263"/>
    </source>
</evidence>
<evidence type="ECO:0000256" key="15">
    <source>
        <dbReference type="SAM" id="MobiDB-lite"/>
    </source>
</evidence>
<comment type="subcellular location">
    <subcellularLocation>
        <location evidence="1">Nucleus</location>
    </subcellularLocation>
</comment>
<keyword evidence="4" id="KW-0677">Repeat</keyword>
<feature type="compositionally biased region" description="Low complexity" evidence="15">
    <location>
        <begin position="371"/>
        <end position="381"/>
    </location>
</feature>
<feature type="non-terminal residue" evidence="17">
    <location>
        <position position="411"/>
    </location>
</feature>
<reference evidence="17 18" key="1">
    <citation type="submission" date="2019-09" db="EMBL/GenBank/DDBJ databases">
        <title>Bird 10,000 Genomes (B10K) Project - Family phase.</title>
        <authorList>
            <person name="Zhang G."/>
        </authorList>
    </citation>
    <scope>NUCLEOTIDE SEQUENCE [LARGE SCALE GENOMIC DNA]</scope>
    <source>
        <strain evidence="17">B10K-DU-021-26</strain>
        <tissue evidence="17">Mixed tissue sample</tissue>
    </source>
</reference>
<dbReference type="FunFam" id="1.10.472.10:FF:000046">
    <property type="entry name" value="Transcription factor IIIB 50 kDa subunit"/>
    <property type="match status" value="1"/>
</dbReference>
<dbReference type="InterPro" id="IPR054078">
    <property type="entry name" value="BRF2-like_C"/>
</dbReference>
<protein>
    <recommendedName>
        <fullName evidence="11">Transcription factor IIIB 50 kDa subunit</fullName>
    </recommendedName>
    <alternativeName>
        <fullName evidence="12">B-related factor 2</fullName>
    </alternativeName>
</protein>
<evidence type="ECO:0000256" key="5">
    <source>
        <dbReference type="ARBA" id="ARBA00022771"/>
    </source>
</evidence>
<keyword evidence="7" id="KW-0805">Transcription regulation</keyword>
<dbReference type="GO" id="GO:0070897">
    <property type="term" value="P:transcription preinitiation complex assembly"/>
    <property type="evidence" value="ECO:0007669"/>
    <property type="project" value="InterPro"/>
</dbReference>
<comment type="function">
    <text evidence="13">General activator of RNA polymerase III transcription. Factor exclusively required for RNA polymerase III transcription of genes with promoter elements upstream of the initiation sites. Contributes to the regulation of gene expression; functions as activator in the absence of oxidative stress. Down-regulates expression of target genes in response to oxidative stress. Overexpression protects cells against apoptosis in response to oxidative stress.</text>
</comment>
<dbReference type="InterPro" id="IPR000812">
    <property type="entry name" value="TFIIB"/>
</dbReference>
<evidence type="ECO:0000256" key="13">
    <source>
        <dbReference type="ARBA" id="ARBA00045875"/>
    </source>
</evidence>
<dbReference type="Proteomes" id="UP000530263">
    <property type="component" value="Unassembled WGS sequence"/>
</dbReference>
<dbReference type="GO" id="GO:0008270">
    <property type="term" value="F:zinc ion binding"/>
    <property type="evidence" value="ECO:0007669"/>
    <property type="project" value="UniProtKB-KW"/>
</dbReference>
<evidence type="ECO:0000256" key="2">
    <source>
        <dbReference type="ARBA" id="ARBA00010857"/>
    </source>
</evidence>
<dbReference type="PROSITE" id="PS51134">
    <property type="entry name" value="ZF_TFIIB"/>
    <property type="match status" value="1"/>
</dbReference>
<dbReference type="GO" id="GO:0097550">
    <property type="term" value="C:transcription preinitiation complex"/>
    <property type="evidence" value="ECO:0007669"/>
    <property type="project" value="TreeGrafter"/>
</dbReference>
<comment type="similarity">
    <text evidence="2">Belongs to the TFIIB family.</text>
</comment>
<evidence type="ECO:0000256" key="12">
    <source>
        <dbReference type="ARBA" id="ARBA00042630"/>
    </source>
</evidence>
<sequence>AGAGRRCPGCGSAELLEDALYAQQQLVCAACGCVLAEGLLTTTYSEEQQRREVAYSQSTGQKEQQSRCLQRGIRRVQDLCKVLQLPAVFEDTAVSYFQRAVQHPAFHLLSLEKKELLGGCCVFVTCRQHNWPLTMGTICSLLYAKQELFAGVFLSLQKELELSVPALSLADLVKTHLNNFRLFQHSADVPVPFVEDKEKMVARTLQMVELASETWLVTGRHPIPIVTAAAFLAWQSLQPGARLACPLARFCRAAGVDVPPPAHLRLKELLEILLRMASQLAWLRVFNLDKKTVVKHIGDLLQHRVFLLKNAFCAEEEEQQPAAVLGQGCPGSPRAGAQKGCPEGSKRQREGDARPLLPPCLIRPRKRLRTAAPSAAASAASGDEPISDSEVEQYLRGPDEIRAFSRAKGWP</sequence>
<name>A0A7K4SGD3_COLPI</name>
<dbReference type="EMBL" id="VYZG01003958">
    <property type="protein sequence ID" value="NWQ83899.1"/>
    <property type="molecule type" value="Genomic_DNA"/>
</dbReference>
<keyword evidence="10" id="KW-0539">Nucleus</keyword>
<evidence type="ECO:0000256" key="1">
    <source>
        <dbReference type="ARBA" id="ARBA00004123"/>
    </source>
</evidence>
<evidence type="ECO:0000256" key="10">
    <source>
        <dbReference type="ARBA" id="ARBA00023242"/>
    </source>
</evidence>
<keyword evidence="5 14" id="KW-0863">Zinc-finger</keyword>
<keyword evidence="9" id="KW-0804">Transcription</keyword>
<dbReference type="Pfam" id="PF21886">
    <property type="entry name" value="BRF2-like_C_cyclin_rpt"/>
    <property type="match status" value="1"/>
</dbReference>
<dbReference type="InterPro" id="IPR013137">
    <property type="entry name" value="Znf_TFIIB"/>
</dbReference>
<dbReference type="InterPro" id="IPR036915">
    <property type="entry name" value="Cyclin-like_sf"/>
</dbReference>
<comment type="caution">
    <text evidence="17">The sequence shown here is derived from an EMBL/GenBank/DDBJ whole genome shotgun (WGS) entry which is preliminary data.</text>
</comment>
<dbReference type="SUPFAM" id="SSF47954">
    <property type="entry name" value="Cyclin-like"/>
    <property type="match status" value="1"/>
</dbReference>
<dbReference type="AlphaFoldDB" id="A0A7K4SGD3"/>
<evidence type="ECO:0000256" key="14">
    <source>
        <dbReference type="PROSITE-ProRule" id="PRU00469"/>
    </source>
</evidence>
<dbReference type="PANTHER" id="PTHR11618:SF5">
    <property type="entry name" value="TRANSCRIPTION FACTOR IIIB 50 KDA SUBUNIT"/>
    <property type="match status" value="1"/>
</dbReference>
<accession>A0A7K4SGD3</accession>
<keyword evidence="18" id="KW-1185">Reference proteome</keyword>
<evidence type="ECO:0000256" key="7">
    <source>
        <dbReference type="ARBA" id="ARBA00023015"/>
    </source>
</evidence>
<dbReference type="Pfam" id="PF08271">
    <property type="entry name" value="Zn_Ribbon_TF"/>
    <property type="match status" value="1"/>
</dbReference>
<keyword evidence="8" id="KW-0010">Activator</keyword>
<evidence type="ECO:0000256" key="4">
    <source>
        <dbReference type="ARBA" id="ARBA00022737"/>
    </source>
</evidence>
<keyword evidence="3" id="KW-0479">Metal-binding</keyword>
<feature type="compositionally biased region" description="Basic and acidic residues" evidence="15">
    <location>
        <begin position="344"/>
        <end position="353"/>
    </location>
</feature>
<organism evidence="17 18">
    <name type="scientific">Columbina picui</name>
    <name type="common">Picui ground-dove</name>
    <dbReference type="NCBI Taxonomy" id="115618"/>
    <lineage>
        <taxon>Eukaryota</taxon>
        <taxon>Metazoa</taxon>
        <taxon>Chordata</taxon>
        <taxon>Craniata</taxon>
        <taxon>Vertebrata</taxon>
        <taxon>Euteleostomi</taxon>
        <taxon>Archelosauria</taxon>
        <taxon>Archosauria</taxon>
        <taxon>Dinosauria</taxon>
        <taxon>Saurischia</taxon>
        <taxon>Theropoda</taxon>
        <taxon>Coelurosauria</taxon>
        <taxon>Aves</taxon>
        <taxon>Neognathae</taxon>
        <taxon>Neoaves</taxon>
        <taxon>Columbimorphae</taxon>
        <taxon>Columbiformes</taxon>
        <taxon>Columbidae</taxon>
        <taxon>Columbina</taxon>
    </lineage>
</organism>
<evidence type="ECO:0000256" key="3">
    <source>
        <dbReference type="ARBA" id="ARBA00022723"/>
    </source>
</evidence>
<keyword evidence="6" id="KW-0862">Zinc</keyword>
<dbReference type="CDD" id="cd20555">
    <property type="entry name" value="CYCLIN_BRF2"/>
    <property type="match status" value="1"/>
</dbReference>
<dbReference type="Gene3D" id="1.10.472.10">
    <property type="entry name" value="Cyclin-like"/>
    <property type="match status" value="2"/>
</dbReference>
<gene>
    <name evidence="17" type="primary">Brf2</name>
    <name evidence="17" type="ORF">COLPIC_R09027</name>
</gene>
<feature type="domain" description="TFIIB-type" evidence="16">
    <location>
        <begin position="3"/>
        <end position="36"/>
    </location>
</feature>
<dbReference type="Gene3D" id="2.20.25.10">
    <property type="match status" value="1"/>
</dbReference>
<proteinExistence type="inferred from homology"/>
<dbReference type="GO" id="GO:0005634">
    <property type="term" value="C:nucleus"/>
    <property type="evidence" value="ECO:0007669"/>
    <property type="project" value="UniProtKB-SubCell"/>
</dbReference>
<dbReference type="GO" id="GO:0017025">
    <property type="term" value="F:TBP-class protein binding"/>
    <property type="evidence" value="ECO:0007669"/>
    <property type="project" value="TreeGrafter"/>
</dbReference>
<dbReference type="SUPFAM" id="SSF57783">
    <property type="entry name" value="Zinc beta-ribbon"/>
    <property type="match status" value="1"/>
</dbReference>
<evidence type="ECO:0000256" key="6">
    <source>
        <dbReference type="ARBA" id="ARBA00022833"/>
    </source>
</evidence>